<dbReference type="InterPro" id="IPR050678">
    <property type="entry name" value="DNA_Partitioning_ATPase"/>
</dbReference>
<keyword evidence="3" id="KW-1185">Reference proteome</keyword>
<name>A0A1M4Z6H5_9FIRM</name>
<evidence type="ECO:0000313" key="2">
    <source>
        <dbReference type="EMBL" id="SHF13624.1"/>
    </source>
</evidence>
<dbReference type="Proteomes" id="UP000184404">
    <property type="component" value="Unassembled WGS sequence"/>
</dbReference>
<dbReference type="Gene3D" id="3.40.50.300">
    <property type="entry name" value="P-loop containing nucleotide triphosphate hydrolases"/>
    <property type="match status" value="1"/>
</dbReference>
<evidence type="ECO:0000259" key="1">
    <source>
        <dbReference type="Pfam" id="PF13614"/>
    </source>
</evidence>
<dbReference type="Pfam" id="PF13614">
    <property type="entry name" value="AAA_31"/>
    <property type="match status" value="1"/>
</dbReference>
<protein>
    <submittedName>
        <fullName evidence="2">Chromosome partitioning protein</fullName>
    </submittedName>
</protein>
<dbReference type="InterPro" id="IPR025669">
    <property type="entry name" value="AAA_dom"/>
</dbReference>
<gene>
    <name evidence="2" type="ORF">SAMN02745190_01940</name>
</gene>
<dbReference type="InterPro" id="IPR027417">
    <property type="entry name" value="P-loop_NTPase"/>
</dbReference>
<dbReference type="STRING" id="1123243.SAMN02745190_01940"/>
<reference evidence="2 3" key="1">
    <citation type="submission" date="2016-11" db="EMBL/GenBank/DDBJ databases">
        <authorList>
            <person name="Jaros S."/>
            <person name="Januszkiewicz K."/>
            <person name="Wedrychowicz H."/>
        </authorList>
    </citation>
    <scope>NUCLEOTIDE SEQUENCE [LARGE SCALE GENOMIC DNA]</scope>
    <source>
        <strain evidence="2 3">DSM 10502</strain>
    </source>
</reference>
<organism evidence="2 3">
    <name type="scientific">Schwartzia succinivorans DSM 10502</name>
    <dbReference type="NCBI Taxonomy" id="1123243"/>
    <lineage>
        <taxon>Bacteria</taxon>
        <taxon>Bacillati</taxon>
        <taxon>Bacillota</taxon>
        <taxon>Negativicutes</taxon>
        <taxon>Selenomonadales</taxon>
        <taxon>Selenomonadaceae</taxon>
        <taxon>Schwartzia</taxon>
    </lineage>
</organism>
<proteinExistence type="predicted"/>
<dbReference type="AlphaFoldDB" id="A0A1M4Z6H5"/>
<dbReference type="SUPFAM" id="SSF52540">
    <property type="entry name" value="P-loop containing nucleoside triphosphate hydrolases"/>
    <property type="match status" value="1"/>
</dbReference>
<dbReference type="PANTHER" id="PTHR13696:SF99">
    <property type="entry name" value="COBYRINIC ACID AC-DIAMIDE SYNTHASE"/>
    <property type="match status" value="1"/>
</dbReference>
<evidence type="ECO:0000313" key="3">
    <source>
        <dbReference type="Proteomes" id="UP000184404"/>
    </source>
</evidence>
<accession>A0A1M4Z6H5</accession>
<sequence length="274" mass="29921">MSESKKKPIVLTIANNKGGVGKTTAAAAITHLLSLKGKRVLLIDTDPQGNCAQQFGIDSTDDIGLLGELLLDRVNRNSDAKHAPLENYIVKSPVVPEIDVLSGGKPLNKAVYTVIFAVNSVVAANVFRRIMKEADMYDYVVVDTSPSFSSFTDAVFMGTDWVLAPMLPDKNSIDGVNTLFKYLAPIREEGEHDIRVAGVFFNQANDRSRALHEFEPLIREGWKDDVLKTKIPVNPAAVAGAINDDQPVTLKYPVAKATKAYKKLVEEVLARVEA</sequence>
<dbReference type="OrthoDB" id="9815116at2"/>
<dbReference type="PANTHER" id="PTHR13696">
    <property type="entry name" value="P-LOOP CONTAINING NUCLEOSIDE TRIPHOSPHATE HYDROLASE"/>
    <property type="match status" value="1"/>
</dbReference>
<dbReference type="EMBL" id="FQUG01000007">
    <property type="protein sequence ID" value="SHF13624.1"/>
    <property type="molecule type" value="Genomic_DNA"/>
</dbReference>
<dbReference type="CDD" id="cd02042">
    <property type="entry name" value="ParAB_family"/>
    <property type="match status" value="1"/>
</dbReference>
<dbReference type="RefSeq" id="WP_072936019.1">
    <property type="nucleotide sequence ID" value="NZ_FQUG01000007.1"/>
</dbReference>
<feature type="domain" description="AAA" evidence="1">
    <location>
        <begin position="10"/>
        <end position="194"/>
    </location>
</feature>